<dbReference type="AlphaFoldDB" id="A0A0U9HX21"/>
<evidence type="ECO:0000256" key="1">
    <source>
        <dbReference type="SAM" id="Coils"/>
    </source>
</evidence>
<dbReference type="PANTHER" id="PTHR40278:SF1">
    <property type="entry name" value="DNA UTILIZATION PROTEIN HOFN"/>
    <property type="match status" value="1"/>
</dbReference>
<feature type="transmembrane region" description="Helical" evidence="2">
    <location>
        <begin position="31"/>
        <end position="49"/>
    </location>
</feature>
<dbReference type="PANTHER" id="PTHR40278">
    <property type="entry name" value="DNA UTILIZATION PROTEIN HOFN"/>
    <property type="match status" value="1"/>
</dbReference>
<evidence type="ECO:0000313" key="4">
    <source>
        <dbReference type="Proteomes" id="UP000054976"/>
    </source>
</evidence>
<keyword evidence="4" id="KW-1185">Reference proteome</keyword>
<dbReference type="Pfam" id="PF05137">
    <property type="entry name" value="PilN"/>
    <property type="match status" value="1"/>
</dbReference>
<evidence type="ECO:0000313" key="3">
    <source>
        <dbReference type="EMBL" id="GAQ95649.1"/>
    </source>
</evidence>
<evidence type="ECO:0000256" key="2">
    <source>
        <dbReference type="SAM" id="Phobius"/>
    </source>
</evidence>
<dbReference type="Proteomes" id="UP000054976">
    <property type="component" value="Unassembled WGS sequence"/>
</dbReference>
<dbReference type="STRING" id="86166.TAGGR_3122"/>
<accession>A0A0U9HX21</accession>
<dbReference type="InterPro" id="IPR007813">
    <property type="entry name" value="PilN"/>
</dbReference>
<organism evidence="3 4">
    <name type="scientific">Thermodesulfovibrio aggregans</name>
    <dbReference type="NCBI Taxonomy" id="86166"/>
    <lineage>
        <taxon>Bacteria</taxon>
        <taxon>Pseudomonadati</taxon>
        <taxon>Nitrospirota</taxon>
        <taxon>Thermodesulfovibrionia</taxon>
        <taxon>Thermodesulfovibrionales</taxon>
        <taxon>Thermodesulfovibrionaceae</taxon>
        <taxon>Thermodesulfovibrio</taxon>
    </lineage>
</organism>
<comment type="caution">
    <text evidence="3">The sequence shown here is derived from an EMBL/GenBank/DDBJ whole genome shotgun (WGS) entry which is preliminary data.</text>
</comment>
<sequence>MIKINLLPERKVKKERKKVEIKLSGEIGKKLAIPIVITLVILLAIFAYCESTKSSLEKQIDEQKKKLELLQKKIQEVKKFEAMNKDIEEKTKLIENLKKMQSAPVSILSIVVKKLPDGVWLTGLSFNDVVTVEGMGFSNLNVVQFVENLKATQELQDVYLVESQQTEFEKQNVYKFTLKFKLKV</sequence>
<dbReference type="OrthoDB" id="9798919at2"/>
<keyword evidence="1" id="KW-0175">Coiled coil</keyword>
<name>A0A0U9HX21_9BACT</name>
<dbReference type="RefSeq" id="WP_059177076.1">
    <property type="nucleotide sequence ID" value="NZ_BCNO01000003.1"/>
</dbReference>
<gene>
    <name evidence="3" type="ORF">TAGGR_3122</name>
</gene>
<keyword evidence="2" id="KW-0812">Transmembrane</keyword>
<feature type="coiled-coil region" evidence="1">
    <location>
        <begin position="53"/>
        <end position="100"/>
    </location>
</feature>
<keyword evidence="2" id="KW-1133">Transmembrane helix</keyword>
<protein>
    <submittedName>
        <fullName evidence="3">Type IV pilus assembly protein PilN</fullName>
    </submittedName>
</protein>
<dbReference type="InterPro" id="IPR052534">
    <property type="entry name" value="Extracell_DNA_Util/SecSys_Comp"/>
</dbReference>
<keyword evidence="2" id="KW-0472">Membrane</keyword>
<dbReference type="EMBL" id="BCNO01000003">
    <property type="protein sequence ID" value="GAQ95649.1"/>
    <property type="molecule type" value="Genomic_DNA"/>
</dbReference>
<reference evidence="4" key="1">
    <citation type="submission" date="2016-01" db="EMBL/GenBank/DDBJ databases">
        <title>Draft genome sequence of Thermodesulfovibrio aggregans strain TGE-P1.</title>
        <authorList>
            <person name="Sekiguchi Y."/>
            <person name="Ohashi A."/>
            <person name="Matsuura N."/>
            <person name="Tourlousse M.D."/>
        </authorList>
    </citation>
    <scope>NUCLEOTIDE SEQUENCE [LARGE SCALE GENOMIC DNA]</scope>
    <source>
        <strain evidence="4">TGE-P1</strain>
    </source>
</reference>
<proteinExistence type="predicted"/>